<dbReference type="AlphaFoldDB" id="A0A1F5H419"/>
<dbReference type="InterPro" id="IPR027434">
    <property type="entry name" value="Homing_endonucl"/>
</dbReference>
<dbReference type="STRING" id="1797725.A3A49_01750"/>
<accession>A0A1F5H419</accession>
<dbReference type="InterPro" id="IPR004042">
    <property type="entry name" value="Intein_endonuc_central"/>
</dbReference>
<dbReference type="InterPro" id="IPR006142">
    <property type="entry name" value="INTEIN"/>
</dbReference>
<dbReference type="PRINTS" id="PR00379">
    <property type="entry name" value="INTEIN"/>
</dbReference>
<dbReference type="Gene3D" id="2.170.16.10">
    <property type="entry name" value="Hedgehog/Intein (Hint) domain"/>
    <property type="match status" value="1"/>
</dbReference>
<dbReference type="GO" id="GO:0005737">
    <property type="term" value="C:cytoplasm"/>
    <property type="evidence" value="ECO:0007669"/>
    <property type="project" value="TreeGrafter"/>
</dbReference>
<evidence type="ECO:0008006" key="7">
    <source>
        <dbReference type="Google" id="ProtNLM"/>
    </source>
</evidence>
<dbReference type="Gene3D" id="3.10.28.10">
    <property type="entry name" value="Homing endonucleases"/>
    <property type="match status" value="1"/>
</dbReference>
<dbReference type="Pfam" id="PF00085">
    <property type="entry name" value="Thioredoxin"/>
    <property type="match status" value="1"/>
</dbReference>
<dbReference type="InterPro" id="IPR003587">
    <property type="entry name" value="Hint_dom_N"/>
</dbReference>
<dbReference type="InterPro" id="IPR036249">
    <property type="entry name" value="Thioredoxin-like_sf"/>
</dbReference>
<dbReference type="SMART" id="SM00306">
    <property type="entry name" value="HintN"/>
    <property type="match status" value="1"/>
</dbReference>
<organism evidence="5 6">
    <name type="scientific">Candidatus Curtissbacteria bacterium RIFCSPLOWO2_01_FULL_38_11b</name>
    <dbReference type="NCBI Taxonomy" id="1797725"/>
    <lineage>
        <taxon>Bacteria</taxon>
        <taxon>Candidatus Curtissiibacteriota</taxon>
    </lineage>
</organism>
<dbReference type="Gene3D" id="3.40.30.10">
    <property type="entry name" value="Glutaredoxin"/>
    <property type="match status" value="1"/>
</dbReference>
<dbReference type="InterPro" id="IPR036844">
    <property type="entry name" value="Hint_dom_sf"/>
</dbReference>
<evidence type="ECO:0000256" key="1">
    <source>
        <dbReference type="ARBA" id="ARBA00022813"/>
    </source>
</evidence>
<name>A0A1F5H419_9BACT</name>
<evidence type="ECO:0000313" key="6">
    <source>
        <dbReference type="Proteomes" id="UP000176740"/>
    </source>
</evidence>
<dbReference type="InterPro" id="IPR013766">
    <property type="entry name" value="Thioredoxin_domain"/>
</dbReference>
<comment type="caution">
    <text evidence="5">The sequence shown here is derived from an EMBL/GenBank/DDBJ whole genome shotgun (WGS) entry which is preliminary data.</text>
</comment>
<dbReference type="InterPro" id="IPR030934">
    <property type="entry name" value="Intein_C"/>
</dbReference>
<feature type="domain" description="DOD-type homing endonuclease" evidence="3">
    <location>
        <begin position="152"/>
        <end position="325"/>
    </location>
</feature>
<evidence type="ECO:0000259" key="3">
    <source>
        <dbReference type="PROSITE" id="PS50819"/>
    </source>
</evidence>
<dbReference type="GO" id="GO:0016539">
    <property type="term" value="P:intein-mediated protein splicing"/>
    <property type="evidence" value="ECO:0007669"/>
    <property type="project" value="InterPro"/>
</dbReference>
<dbReference type="NCBIfam" id="TIGR01443">
    <property type="entry name" value="intein_Cterm"/>
    <property type="match status" value="1"/>
</dbReference>
<dbReference type="EMBL" id="MFBO01000001">
    <property type="protein sequence ID" value="OGD98906.1"/>
    <property type="molecule type" value="Genomic_DNA"/>
</dbReference>
<keyword evidence="1" id="KW-0068">Autocatalytic cleavage</keyword>
<dbReference type="PROSITE" id="PS50818">
    <property type="entry name" value="INTEIN_C_TER"/>
    <property type="match status" value="1"/>
</dbReference>
<keyword evidence="2" id="KW-0651">Protein splicing</keyword>
<dbReference type="PROSITE" id="PS50817">
    <property type="entry name" value="INTEIN_N_TER"/>
    <property type="match status" value="1"/>
</dbReference>
<sequence>MIKVLDFWAEWCIDPQTPVLTENGYLPAQEIKAGQKLVTIDPKTYKKGLKNVRKIRVFKNTPSKKIVLETGRILIGDDNHLVLTEEGFKSLKDVEIGDKVLIDPTQTKAYYSDSDTAILKTTNNNFADKRLQELNLLPLKFKDSRLPILARLLGYVITDGYLYEDLKHNVYETHFYAGKEKDAQNIKNDLKVLGFEKLEIKRQIKDCQIQQRKFTIDVIRCRNFNRALFFLFNALGAPVGRKKNQAYFVPDWIMSGNLTLKREFLSGWLGGDGAKIAYHIKRGGYSSHHANFTVNAIEFHKEKDLEREGILYAKQLGYLLEELAVKVRKISSSDDEDGVVISLKVSTDYTSLLNLAKIGYAYAATKNANTSCVREFIKYRLFERKRYEQIKVAVLKWQAIGVSDRDIARNLQIPPHTAISWRYTHRETNIVHPSLSGEAIFTKWLETRQQNEFLWENIIETEDANRREVIGITVDLPHTIITNGIVSHNCGPCKFMEPLIEELEKEFKGKVDFEKINVDENQELTAKHGVMSIPTYIFLKDDKEVERIIGATQKENFIKSISKHE</sequence>
<dbReference type="PANTHER" id="PTHR45663">
    <property type="entry name" value="GEO12009P1"/>
    <property type="match status" value="1"/>
</dbReference>
<evidence type="ECO:0000313" key="5">
    <source>
        <dbReference type="EMBL" id="OGD98906.1"/>
    </source>
</evidence>
<gene>
    <name evidence="5" type="ORF">A3A49_01750</name>
</gene>
<dbReference type="GO" id="GO:0004519">
    <property type="term" value="F:endonuclease activity"/>
    <property type="evidence" value="ECO:0007669"/>
    <property type="project" value="InterPro"/>
</dbReference>
<dbReference type="GO" id="GO:0015035">
    <property type="term" value="F:protein-disulfide reductase activity"/>
    <property type="evidence" value="ECO:0007669"/>
    <property type="project" value="TreeGrafter"/>
</dbReference>
<dbReference type="InterPro" id="IPR006141">
    <property type="entry name" value="Intein_N"/>
</dbReference>
<protein>
    <recommendedName>
        <fullName evidence="7">Thioredoxin domain-containing protein</fullName>
    </recommendedName>
</protein>
<reference evidence="5 6" key="1">
    <citation type="journal article" date="2016" name="Nat. Commun.">
        <title>Thousands of microbial genomes shed light on interconnected biogeochemical processes in an aquifer system.</title>
        <authorList>
            <person name="Anantharaman K."/>
            <person name="Brown C.T."/>
            <person name="Hug L.A."/>
            <person name="Sharon I."/>
            <person name="Castelle C.J."/>
            <person name="Probst A.J."/>
            <person name="Thomas B.C."/>
            <person name="Singh A."/>
            <person name="Wilkins M.J."/>
            <person name="Karaoz U."/>
            <person name="Brodie E.L."/>
            <person name="Williams K.H."/>
            <person name="Hubbard S.S."/>
            <person name="Banfield J.F."/>
        </authorList>
    </citation>
    <scope>NUCLEOTIDE SEQUENCE [LARGE SCALE GENOMIC DNA]</scope>
</reference>
<feature type="domain" description="Thioredoxin" evidence="4">
    <location>
        <begin position="444"/>
        <end position="565"/>
    </location>
</feature>
<dbReference type="PROSITE" id="PS50819">
    <property type="entry name" value="INTEIN_ENDONUCLEASE"/>
    <property type="match status" value="1"/>
</dbReference>
<proteinExistence type="predicted"/>
<evidence type="ECO:0000259" key="4">
    <source>
        <dbReference type="PROSITE" id="PS51352"/>
    </source>
</evidence>
<evidence type="ECO:0000256" key="2">
    <source>
        <dbReference type="ARBA" id="ARBA00023000"/>
    </source>
</evidence>
<dbReference type="SUPFAM" id="SSF51294">
    <property type="entry name" value="Hedgehog/intein (Hint) domain"/>
    <property type="match status" value="1"/>
</dbReference>
<dbReference type="PANTHER" id="PTHR45663:SF11">
    <property type="entry name" value="GEO12009P1"/>
    <property type="match status" value="1"/>
</dbReference>
<dbReference type="Proteomes" id="UP000176740">
    <property type="component" value="Unassembled WGS sequence"/>
</dbReference>
<dbReference type="PROSITE" id="PS51352">
    <property type="entry name" value="THIOREDOXIN_2"/>
    <property type="match status" value="1"/>
</dbReference>
<dbReference type="SUPFAM" id="SSF52833">
    <property type="entry name" value="Thioredoxin-like"/>
    <property type="match status" value="1"/>
</dbReference>
<dbReference type="CDD" id="cd02947">
    <property type="entry name" value="TRX_family"/>
    <property type="match status" value="1"/>
</dbReference>